<dbReference type="PANTHER" id="PTHR11003:SF73">
    <property type="entry name" value="FIBRONECTIN TYPE-III DOMAIN-CONTAINING PROTEIN"/>
    <property type="match status" value="1"/>
</dbReference>
<reference evidence="13" key="3">
    <citation type="submission" date="2016-06" db="UniProtKB">
        <authorList>
            <consortium name="WormBaseParasite"/>
        </authorList>
    </citation>
    <scope>IDENTIFICATION</scope>
</reference>
<keyword evidence="5 8" id="KW-0406">Ion transport</keyword>
<dbReference type="InterPro" id="IPR036116">
    <property type="entry name" value="FN3_sf"/>
</dbReference>
<feature type="transmembrane region" description="Helical" evidence="10">
    <location>
        <begin position="262"/>
        <end position="282"/>
    </location>
</feature>
<dbReference type="Pfam" id="PF07885">
    <property type="entry name" value="Ion_trans_2"/>
    <property type="match status" value="2"/>
</dbReference>
<evidence type="ECO:0000256" key="3">
    <source>
        <dbReference type="ARBA" id="ARBA00022692"/>
    </source>
</evidence>
<evidence type="ECO:0000313" key="12">
    <source>
        <dbReference type="Proteomes" id="UP000050741"/>
    </source>
</evidence>
<accession>A0A183C1C5</accession>
<feature type="domain" description="Potassium channel" evidence="11">
    <location>
        <begin position="132"/>
        <end position="181"/>
    </location>
</feature>
<comment type="subcellular location">
    <subcellularLocation>
        <location evidence="1">Membrane</location>
        <topology evidence="1">Multi-pass membrane protein</topology>
    </subcellularLocation>
</comment>
<dbReference type="SUPFAM" id="SSF49265">
    <property type="entry name" value="Fibronectin type III"/>
    <property type="match status" value="1"/>
</dbReference>
<organism evidence="12 13">
    <name type="scientific">Globodera pallida</name>
    <name type="common">Potato cyst nematode worm</name>
    <name type="synonym">Heterodera pallida</name>
    <dbReference type="NCBI Taxonomy" id="36090"/>
    <lineage>
        <taxon>Eukaryota</taxon>
        <taxon>Metazoa</taxon>
        <taxon>Ecdysozoa</taxon>
        <taxon>Nematoda</taxon>
        <taxon>Chromadorea</taxon>
        <taxon>Rhabditida</taxon>
        <taxon>Tylenchina</taxon>
        <taxon>Tylenchomorpha</taxon>
        <taxon>Tylenchoidea</taxon>
        <taxon>Heteroderidae</taxon>
        <taxon>Heteroderinae</taxon>
        <taxon>Globodera</taxon>
    </lineage>
</organism>
<dbReference type="WBParaSite" id="GPLIN_000666800">
    <property type="protein sequence ID" value="GPLIN_000666800"/>
    <property type="gene ID" value="GPLIN_000666800"/>
</dbReference>
<evidence type="ECO:0000256" key="2">
    <source>
        <dbReference type="ARBA" id="ARBA00022448"/>
    </source>
</evidence>
<keyword evidence="6 10" id="KW-0472">Membrane</keyword>
<evidence type="ECO:0000256" key="4">
    <source>
        <dbReference type="ARBA" id="ARBA00022989"/>
    </source>
</evidence>
<feature type="transmembrane region" description="Helical" evidence="10">
    <location>
        <begin position="288"/>
        <end position="315"/>
    </location>
</feature>
<feature type="transmembrane region" description="Helical" evidence="10">
    <location>
        <begin position="234"/>
        <end position="255"/>
    </location>
</feature>
<evidence type="ECO:0000256" key="10">
    <source>
        <dbReference type="SAM" id="Phobius"/>
    </source>
</evidence>
<feature type="region of interest" description="Disordered" evidence="9">
    <location>
        <begin position="495"/>
        <end position="519"/>
    </location>
</feature>
<keyword evidence="12" id="KW-1185">Reference proteome</keyword>
<dbReference type="InterPro" id="IPR013099">
    <property type="entry name" value="K_chnl_dom"/>
</dbReference>
<dbReference type="InterPro" id="IPR003280">
    <property type="entry name" value="2pore_dom_K_chnl"/>
</dbReference>
<evidence type="ECO:0000256" key="6">
    <source>
        <dbReference type="ARBA" id="ARBA00023136"/>
    </source>
</evidence>
<dbReference type="AlphaFoldDB" id="A0A183C1C5"/>
<dbReference type="GO" id="GO:0015271">
    <property type="term" value="F:outward rectifier potassium channel activity"/>
    <property type="evidence" value="ECO:0007669"/>
    <property type="project" value="TreeGrafter"/>
</dbReference>
<keyword evidence="2 8" id="KW-0813">Transport</keyword>
<feature type="domain" description="Potassium channel" evidence="11">
    <location>
        <begin position="242"/>
        <end position="314"/>
    </location>
</feature>
<proteinExistence type="inferred from homology"/>
<dbReference type="GO" id="GO:0022841">
    <property type="term" value="F:potassium ion leak channel activity"/>
    <property type="evidence" value="ECO:0007669"/>
    <property type="project" value="TreeGrafter"/>
</dbReference>
<protein>
    <submittedName>
        <fullName evidence="13">TWiK family of potassium channels protein 7</fullName>
    </submittedName>
</protein>
<evidence type="ECO:0000256" key="5">
    <source>
        <dbReference type="ARBA" id="ARBA00023065"/>
    </source>
</evidence>
<evidence type="ECO:0000256" key="7">
    <source>
        <dbReference type="ARBA" id="ARBA00023303"/>
    </source>
</evidence>
<evidence type="ECO:0000259" key="11">
    <source>
        <dbReference type="Pfam" id="PF07885"/>
    </source>
</evidence>
<comment type="similarity">
    <text evidence="8">Belongs to the two pore domain potassium channel (TC 1.A.1.8) family.</text>
</comment>
<dbReference type="GO" id="GO:0030322">
    <property type="term" value="P:stabilization of membrane potential"/>
    <property type="evidence" value="ECO:0007669"/>
    <property type="project" value="TreeGrafter"/>
</dbReference>
<dbReference type="InterPro" id="IPR003961">
    <property type="entry name" value="FN3_dom"/>
</dbReference>
<dbReference type="Proteomes" id="UP000050741">
    <property type="component" value="Unassembled WGS sequence"/>
</dbReference>
<evidence type="ECO:0000256" key="8">
    <source>
        <dbReference type="RuleBase" id="RU003857"/>
    </source>
</evidence>
<feature type="transmembrane region" description="Helical" evidence="10">
    <location>
        <begin position="157"/>
        <end position="177"/>
    </location>
</feature>
<dbReference type="PANTHER" id="PTHR11003">
    <property type="entry name" value="POTASSIUM CHANNEL, SUBFAMILY K"/>
    <property type="match status" value="1"/>
</dbReference>
<evidence type="ECO:0000313" key="13">
    <source>
        <dbReference type="WBParaSite" id="GPLIN_000666800"/>
    </source>
</evidence>
<feature type="compositionally biased region" description="Polar residues" evidence="9">
    <location>
        <begin position="502"/>
        <end position="519"/>
    </location>
</feature>
<feature type="transmembrane region" description="Helical" evidence="10">
    <location>
        <begin position="35"/>
        <end position="55"/>
    </location>
</feature>
<keyword evidence="3 8" id="KW-0812">Transmembrane</keyword>
<evidence type="ECO:0000256" key="9">
    <source>
        <dbReference type="SAM" id="MobiDB-lite"/>
    </source>
</evidence>
<dbReference type="Gene3D" id="1.10.287.70">
    <property type="match status" value="1"/>
</dbReference>
<sequence length="519" mass="61020">MCGISPNDICKWSEALPGHIGFTKQLVFRIALPHITLLLISIFYALFGCIILSAFDYNGFADSQRWENRTKMLETHLKTLKNHFVTSVMDGTNTFEATEFNENFKIFAINLYRIYEQQQYLNEMSPNLNWNLFFSTTWLASIGYGKNAPRTMGRRIFCMFYLTFGIPLYLVTLADLAKFCTEAINRFYTECIKIHFQFRQRYRRRSAVNICPTESDDMAEFLWKYLEKTHFVEVPFALVYLLLLGYIIFSSYFVAYLEDWNVWDGFYFIIMSVLTIGFGDIVPKNSDFILIILFVIIIGLIVATTFVDMVGAYYIDRLHFFGRRMDIDDPLEWLKAVQQRRIEAMKREAMRRLFETVTAINLKVIDYIRQNRYVIQGLRSFTLYEFNVRISTNNGTSRPARCQEYTVTATITWDSPKKNHGSEQYFLLFAQEPAPQFQYWRRTLRFKTRSWWFQDDDPSATNKGSVYLALPTLSKWMYSQARRPSLREPSICERQIGDDQAESSTHKSSLQSGEYQDTI</sequence>
<reference evidence="12" key="1">
    <citation type="submission" date="2013-12" db="EMBL/GenBank/DDBJ databases">
        <authorList>
            <person name="Aslett M."/>
        </authorList>
    </citation>
    <scope>NUCLEOTIDE SEQUENCE [LARGE SCALE GENOMIC DNA]</scope>
    <source>
        <strain evidence="12">Lindley</strain>
    </source>
</reference>
<reference evidence="12" key="2">
    <citation type="submission" date="2014-05" db="EMBL/GenBank/DDBJ databases">
        <title>The genome and life-stage specific transcriptomes of Globodera pallida elucidate key aspects of plant parasitism by a cyst nematode.</title>
        <authorList>
            <person name="Cotton J.A."/>
            <person name="Lilley C.J."/>
            <person name="Jones L.M."/>
            <person name="Kikuchi T."/>
            <person name="Reid A.J."/>
            <person name="Thorpe P."/>
            <person name="Tsai I.J."/>
            <person name="Beasley H."/>
            <person name="Blok V."/>
            <person name="Cock P.J.A."/>
            <person name="Van den Akker S.E."/>
            <person name="Holroyd N."/>
            <person name="Hunt M."/>
            <person name="Mantelin S."/>
            <person name="Naghra H."/>
            <person name="Pain A."/>
            <person name="Palomares-Rius J.E."/>
            <person name="Zarowiecki M."/>
            <person name="Berriman M."/>
            <person name="Jones J.T."/>
            <person name="Urwin P.E."/>
        </authorList>
    </citation>
    <scope>NUCLEOTIDE SEQUENCE [LARGE SCALE GENOMIC DNA]</scope>
    <source>
        <strain evidence="12">Lindley</strain>
    </source>
</reference>
<dbReference type="SUPFAM" id="SSF81324">
    <property type="entry name" value="Voltage-gated potassium channels"/>
    <property type="match status" value="2"/>
</dbReference>
<dbReference type="GO" id="GO:0005886">
    <property type="term" value="C:plasma membrane"/>
    <property type="evidence" value="ECO:0007669"/>
    <property type="project" value="TreeGrafter"/>
</dbReference>
<dbReference type="PRINTS" id="PR01333">
    <property type="entry name" value="2POREKCHANEL"/>
</dbReference>
<keyword evidence="4 10" id="KW-1133">Transmembrane helix</keyword>
<keyword evidence="7 8" id="KW-0407">Ion channel</keyword>
<dbReference type="CDD" id="cd00063">
    <property type="entry name" value="FN3"/>
    <property type="match status" value="1"/>
</dbReference>
<name>A0A183C1C5_GLOPA</name>
<evidence type="ECO:0000256" key="1">
    <source>
        <dbReference type="ARBA" id="ARBA00004141"/>
    </source>
</evidence>